<reference evidence="6" key="1">
    <citation type="journal article" date="2015" name="Nature">
        <title>Complex archaea that bridge the gap between prokaryotes and eukaryotes.</title>
        <authorList>
            <person name="Spang A."/>
            <person name="Saw J.H."/>
            <person name="Jorgensen S.L."/>
            <person name="Zaremba-Niedzwiedzka K."/>
            <person name="Martijn J."/>
            <person name="Lind A.E."/>
            <person name="van Eijk R."/>
            <person name="Schleper C."/>
            <person name="Guy L."/>
            <person name="Ettema T.J."/>
        </authorList>
    </citation>
    <scope>NUCLEOTIDE SEQUENCE</scope>
</reference>
<accession>A0A0F9PDP0</accession>
<comment type="similarity">
    <text evidence="2">Belongs to the archaeal histone HMF family.</text>
</comment>
<comment type="caution">
    <text evidence="6">The sequence shown here is derived from an EMBL/GenBank/DDBJ whole genome shotgun (WGS) entry which is preliminary data.</text>
</comment>
<dbReference type="SUPFAM" id="SSF47113">
    <property type="entry name" value="Histone-fold"/>
    <property type="match status" value="1"/>
</dbReference>
<dbReference type="NCBIfam" id="NF043032">
    <property type="entry name" value="archaea_histone"/>
    <property type="match status" value="1"/>
</dbReference>
<comment type="subcellular location">
    <subcellularLocation>
        <location evidence="1">Cytoplasm</location>
    </subcellularLocation>
</comment>
<dbReference type="InterPro" id="IPR009072">
    <property type="entry name" value="Histone-fold"/>
</dbReference>
<dbReference type="GO" id="GO:0005737">
    <property type="term" value="C:cytoplasm"/>
    <property type="evidence" value="ECO:0007669"/>
    <property type="project" value="UniProtKB-SubCell"/>
</dbReference>
<dbReference type="PANTHER" id="PTHR47828:SF1">
    <property type="entry name" value="ARCHAEAL HISTONE A"/>
    <property type="match status" value="1"/>
</dbReference>
<dbReference type="Pfam" id="PF00808">
    <property type="entry name" value="CBFD_NFYB_HMF"/>
    <property type="match status" value="1"/>
</dbReference>
<organism evidence="6">
    <name type="scientific">marine sediment metagenome</name>
    <dbReference type="NCBI Taxonomy" id="412755"/>
    <lineage>
        <taxon>unclassified sequences</taxon>
        <taxon>metagenomes</taxon>
        <taxon>ecological metagenomes</taxon>
    </lineage>
</organism>
<dbReference type="EMBL" id="LAZR01003045">
    <property type="protein sequence ID" value="KKN22602.1"/>
    <property type="molecule type" value="Genomic_DNA"/>
</dbReference>
<keyword evidence="3" id="KW-0963">Cytoplasm</keyword>
<dbReference type="GO" id="GO:0003677">
    <property type="term" value="F:DNA binding"/>
    <property type="evidence" value="ECO:0007669"/>
    <property type="project" value="UniProtKB-KW"/>
</dbReference>
<proteinExistence type="inferred from homology"/>
<dbReference type="InterPro" id="IPR050947">
    <property type="entry name" value="Archaeal_histone_HMF"/>
</dbReference>
<dbReference type="CDD" id="cd22909">
    <property type="entry name" value="HFD_archaea_histone-like"/>
    <property type="match status" value="1"/>
</dbReference>
<evidence type="ECO:0000256" key="1">
    <source>
        <dbReference type="ARBA" id="ARBA00004496"/>
    </source>
</evidence>
<dbReference type="PANTHER" id="PTHR47828">
    <property type="entry name" value="ARCHAEAL HISTONE A"/>
    <property type="match status" value="1"/>
</dbReference>
<evidence type="ECO:0000256" key="3">
    <source>
        <dbReference type="ARBA" id="ARBA00022490"/>
    </source>
</evidence>
<dbReference type="GO" id="GO:0046982">
    <property type="term" value="F:protein heterodimerization activity"/>
    <property type="evidence" value="ECO:0007669"/>
    <property type="project" value="InterPro"/>
</dbReference>
<name>A0A0F9PDP0_9ZZZZ</name>
<feature type="domain" description="Transcription factor CBF/NF-Y/archaeal histone" evidence="5">
    <location>
        <begin position="10"/>
        <end position="68"/>
    </location>
</feature>
<sequence length="72" mass="8286">MAGREYISWSPIRRLMKHNGALIVARDAVNELVEWMGSSAEKLTKSALTLTKHSKRKKITRNDILLAIKYFK</sequence>
<keyword evidence="4" id="KW-0238">DNA-binding</keyword>
<dbReference type="InterPro" id="IPR050004">
    <property type="entry name" value="HmfB-like"/>
</dbReference>
<gene>
    <name evidence="6" type="ORF">LCGC14_0913360</name>
</gene>
<evidence type="ECO:0000256" key="4">
    <source>
        <dbReference type="ARBA" id="ARBA00023125"/>
    </source>
</evidence>
<dbReference type="Gene3D" id="1.10.20.10">
    <property type="entry name" value="Histone, subunit A"/>
    <property type="match status" value="1"/>
</dbReference>
<dbReference type="AlphaFoldDB" id="A0A0F9PDP0"/>
<dbReference type="InterPro" id="IPR003958">
    <property type="entry name" value="CBFA_NFYB_domain"/>
</dbReference>
<evidence type="ECO:0000259" key="5">
    <source>
        <dbReference type="Pfam" id="PF00808"/>
    </source>
</evidence>
<evidence type="ECO:0000313" key="6">
    <source>
        <dbReference type="EMBL" id="KKN22602.1"/>
    </source>
</evidence>
<protein>
    <recommendedName>
        <fullName evidence="5">Transcription factor CBF/NF-Y/archaeal histone domain-containing protein</fullName>
    </recommendedName>
</protein>
<evidence type="ECO:0000256" key="2">
    <source>
        <dbReference type="ARBA" id="ARBA00008264"/>
    </source>
</evidence>